<comment type="caution">
    <text evidence="2">The sequence shown here is derived from an EMBL/GenBank/DDBJ whole genome shotgun (WGS) entry which is preliminary data.</text>
</comment>
<keyword evidence="3" id="KW-1185">Reference proteome</keyword>
<proteinExistence type="predicted"/>
<dbReference type="RefSeq" id="WP_212978167.1">
    <property type="nucleotide sequence ID" value="NZ_AP025343.1"/>
</dbReference>
<dbReference type="Pfam" id="PF26160">
    <property type="entry name" value="YqzN_YkzM"/>
    <property type="match status" value="1"/>
</dbReference>
<protein>
    <recommendedName>
        <fullName evidence="1">YqzN/YkzM domain-containing protein</fullName>
    </recommendedName>
</protein>
<dbReference type="Proteomes" id="UP000682811">
    <property type="component" value="Unassembled WGS sequence"/>
</dbReference>
<dbReference type="AlphaFoldDB" id="A0A920CSB9"/>
<feature type="domain" description="YqzN/YkzM" evidence="1">
    <location>
        <begin position="16"/>
        <end position="66"/>
    </location>
</feature>
<name>A0A920CSB9_9BACL</name>
<sequence length="68" mass="7521">MAVKKTVKNEATDQTPRYPVAELAAHAKELFGVQEEVLAGAFYGEEKSTFTVAETKAKIEQFMKAKVD</sequence>
<reference evidence="2 3" key="1">
    <citation type="submission" date="2021-03" db="EMBL/GenBank/DDBJ databases">
        <title>Antimicrobial resistance genes in bacteria isolated from Japanese honey, and their potential for conferring macrolide and lincosamide resistance in the American foulbrood pathogen Paenibacillus larvae.</title>
        <authorList>
            <person name="Okamoto M."/>
            <person name="Kumagai M."/>
            <person name="Kanamori H."/>
            <person name="Takamatsu D."/>
        </authorList>
    </citation>
    <scope>NUCLEOTIDE SEQUENCE [LARGE SCALE GENOMIC DNA]</scope>
    <source>
        <strain evidence="2 3">J34TS1</strain>
    </source>
</reference>
<dbReference type="InterPro" id="IPR058869">
    <property type="entry name" value="YqzN_YkzM"/>
</dbReference>
<accession>A0A920CSB9</accession>
<dbReference type="EMBL" id="BORT01000007">
    <property type="protein sequence ID" value="GIO47278.1"/>
    <property type="molecule type" value="Genomic_DNA"/>
</dbReference>
<gene>
    <name evidence="2" type="ORF">J34TS1_20430</name>
</gene>
<evidence type="ECO:0000313" key="2">
    <source>
        <dbReference type="EMBL" id="GIO47278.1"/>
    </source>
</evidence>
<organism evidence="2 3">
    <name type="scientific">Paenibacillus azoreducens</name>
    <dbReference type="NCBI Taxonomy" id="116718"/>
    <lineage>
        <taxon>Bacteria</taxon>
        <taxon>Bacillati</taxon>
        <taxon>Bacillota</taxon>
        <taxon>Bacilli</taxon>
        <taxon>Bacillales</taxon>
        <taxon>Paenibacillaceae</taxon>
        <taxon>Paenibacillus</taxon>
    </lineage>
</organism>
<evidence type="ECO:0000259" key="1">
    <source>
        <dbReference type="Pfam" id="PF26160"/>
    </source>
</evidence>
<evidence type="ECO:0000313" key="3">
    <source>
        <dbReference type="Proteomes" id="UP000682811"/>
    </source>
</evidence>